<gene>
    <name evidence="3" type="ORF">IM811_005839</name>
</gene>
<evidence type="ECO:0000256" key="1">
    <source>
        <dbReference type="SAM" id="MobiDB-lite"/>
    </source>
</evidence>
<dbReference type="AlphaFoldDB" id="A0A8H7K6S0"/>
<dbReference type="Proteomes" id="UP000616885">
    <property type="component" value="Unassembled WGS sequence"/>
</dbReference>
<feature type="region of interest" description="Disordered" evidence="1">
    <location>
        <begin position="291"/>
        <end position="316"/>
    </location>
</feature>
<evidence type="ECO:0000313" key="3">
    <source>
        <dbReference type="EMBL" id="KAF9744259.1"/>
    </source>
</evidence>
<accession>A0A8H7K6S0</accession>
<proteinExistence type="predicted"/>
<dbReference type="Pfam" id="PF26616">
    <property type="entry name" value="CorA-like"/>
    <property type="match status" value="1"/>
</dbReference>
<sequence length="552" mass="62630">MFDDIVRDCEKADSWPLCPSMQGGVQATMHSLNQIYSQLTLRRKSLFSTDLAKFRLLFWEGYPTQSHCQFREVRSLDSLKQHLNQHIHKSIKDPIVRYIFISAGNSRKPLNCTLEAFCFLCTYLQVSPEYADTLLSFGEPSGDIVEFHQPSSYQEYFITPVAGTFLKTPELGRSGWELRNIYKLSAMEFSADGYFMRQQAVHHSFDFATGKALFIITKANHNAIQGQIEAIGKGAVPESTARSFLDSLETQLISFTWCADGWREYIGVLEPKIRQISRRMHNISISSEDEHVNFNHGGQSASSANPDSPKEIHNGTGQRLRSLKCISSILSDKFRWINSKKRLGTSSTIVVEPKKTKAASERLQENTETIQNSTKRIKILEEFPFSGLQKLASARQNLEEIKLVMALNIGVLVDVREFYKHLFEAAEFPPGIKECHATELQTFLRRIQCSEKKLSTQCQRVDALIHITNDGKNLVCLFPFSVLTRSSLILEYSITQSINLFTMDALRTSIRMESSAKRMEDIAQSTERDTASMHVITFFALVFLPGTLLGED</sequence>
<comment type="caution">
    <text evidence="3">The sequence shown here is derived from an EMBL/GenBank/DDBJ whole genome shotgun (WGS) entry which is preliminary data.</text>
</comment>
<evidence type="ECO:0000313" key="4">
    <source>
        <dbReference type="Proteomes" id="UP000616885"/>
    </source>
</evidence>
<protein>
    <recommendedName>
        <fullName evidence="2">CorA-like transporter domain-containing protein</fullName>
    </recommendedName>
</protein>
<dbReference type="InterPro" id="IPR058257">
    <property type="entry name" value="CorA-like_dom"/>
</dbReference>
<name>A0A8H7K6S0_BIOOC</name>
<evidence type="ECO:0000259" key="2">
    <source>
        <dbReference type="Pfam" id="PF26616"/>
    </source>
</evidence>
<organism evidence="3 4">
    <name type="scientific">Bionectria ochroleuca</name>
    <name type="common">Gliocladium roseum</name>
    <dbReference type="NCBI Taxonomy" id="29856"/>
    <lineage>
        <taxon>Eukaryota</taxon>
        <taxon>Fungi</taxon>
        <taxon>Dikarya</taxon>
        <taxon>Ascomycota</taxon>
        <taxon>Pezizomycotina</taxon>
        <taxon>Sordariomycetes</taxon>
        <taxon>Hypocreomycetidae</taxon>
        <taxon>Hypocreales</taxon>
        <taxon>Bionectriaceae</taxon>
        <taxon>Clonostachys</taxon>
    </lineage>
</organism>
<feature type="domain" description="CorA-like transporter" evidence="2">
    <location>
        <begin position="9"/>
        <end position="280"/>
    </location>
</feature>
<reference evidence="3" key="1">
    <citation type="submission" date="2020-10" db="EMBL/GenBank/DDBJ databases">
        <title>High-Quality Genome Resource of Clonostachys rosea strain S41 by Oxford Nanopore Long-Read Sequencing.</title>
        <authorList>
            <person name="Wang H."/>
        </authorList>
    </citation>
    <scope>NUCLEOTIDE SEQUENCE</scope>
    <source>
        <strain evidence="3">S41</strain>
    </source>
</reference>
<dbReference type="EMBL" id="JADCTT010000015">
    <property type="protein sequence ID" value="KAF9744259.1"/>
    <property type="molecule type" value="Genomic_DNA"/>
</dbReference>
<feature type="compositionally biased region" description="Polar residues" evidence="1">
    <location>
        <begin position="296"/>
        <end position="306"/>
    </location>
</feature>